<evidence type="ECO:0000259" key="3">
    <source>
        <dbReference type="Pfam" id="PF00437"/>
    </source>
</evidence>
<dbReference type="EMBL" id="BARS01044608">
    <property type="protein sequence ID" value="GAG38012.1"/>
    <property type="molecule type" value="Genomic_DNA"/>
</dbReference>
<comment type="caution">
    <text evidence="5">The sequence shown here is derived from an EMBL/GenBank/DDBJ whole genome shotgun (WGS) entry which is preliminary data.</text>
</comment>
<dbReference type="SUPFAM" id="SSF52540">
    <property type="entry name" value="P-loop containing nucleoside triphosphate hydrolases"/>
    <property type="match status" value="1"/>
</dbReference>
<feature type="domain" description="Bacterial type II secretion system protein E" evidence="3">
    <location>
        <begin position="172"/>
        <end position="249"/>
    </location>
</feature>
<dbReference type="Gene3D" id="3.30.300.160">
    <property type="entry name" value="Type II secretion system, protein E, N-terminal domain"/>
    <property type="match status" value="1"/>
</dbReference>
<keyword evidence="1" id="KW-0547">Nucleotide-binding</keyword>
<evidence type="ECO:0000256" key="1">
    <source>
        <dbReference type="ARBA" id="ARBA00022741"/>
    </source>
</evidence>
<dbReference type="InterPro" id="IPR001482">
    <property type="entry name" value="T2SS/T4SS_dom"/>
</dbReference>
<evidence type="ECO:0000313" key="5">
    <source>
        <dbReference type="EMBL" id="GAG38012.1"/>
    </source>
</evidence>
<dbReference type="Pfam" id="PF05157">
    <property type="entry name" value="MshEN"/>
    <property type="match status" value="1"/>
</dbReference>
<dbReference type="PANTHER" id="PTHR30258:SF1">
    <property type="entry name" value="PROTEIN TRANSPORT PROTEIN HOFB HOMOLOG"/>
    <property type="match status" value="1"/>
</dbReference>
<feature type="non-terminal residue" evidence="5">
    <location>
        <position position="1"/>
    </location>
</feature>
<dbReference type="GO" id="GO:0016887">
    <property type="term" value="F:ATP hydrolysis activity"/>
    <property type="evidence" value="ECO:0007669"/>
    <property type="project" value="TreeGrafter"/>
</dbReference>
<dbReference type="InterPro" id="IPR007831">
    <property type="entry name" value="T2SS_GspE_N"/>
</dbReference>
<protein>
    <recommendedName>
        <fullName evidence="6">Type II secretion system protein GspE N-terminal domain-containing protein</fullName>
    </recommendedName>
</protein>
<dbReference type="Pfam" id="PF00437">
    <property type="entry name" value="T2SSE"/>
    <property type="match status" value="1"/>
</dbReference>
<accession>X0XRS4</accession>
<organism evidence="5">
    <name type="scientific">marine sediment metagenome</name>
    <dbReference type="NCBI Taxonomy" id="412755"/>
    <lineage>
        <taxon>unclassified sequences</taxon>
        <taxon>metagenomes</taxon>
        <taxon>ecological metagenomes</taxon>
    </lineage>
</organism>
<gene>
    <name evidence="5" type="ORF">S01H1_67364</name>
</gene>
<evidence type="ECO:0000256" key="2">
    <source>
        <dbReference type="ARBA" id="ARBA00022840"/>
    </source>
</evidence>
<feature type="domain" description="Type II secretion system protein GspE N-terminal" evidence="4">
    <location>
        <begin position="49"/>
        <end position="134"/>
    </location>
</feature>
<dbReference type="InterPro" id="IPR037257">
    <property type="entry name" value="T2SS_E_N_sf"/>
</dbReference>
<dbReference type="Gene3D" id="3.30.450.90">
    <property type="match status" value="1"/>
</dbReference>
<dbReference type="InterPro" id="IPR027417">
    <property type="entry name" value="P-loop_NTPase"/>
</dbReference>
<proteinExistence type="predicted"/>
<name>X0XRS4_9ZZZZ</name>
<reference evidence="5" key="1">
    <citation type="journal article" date="2014" name="Front. Microbiol.">
        <title>High frequency of phylogenetically diverse reductive dehalogenase-homologous genes in deep subseafloor sedimentary metagenomes.</title>
        <authorList>
            <person name="Kawai M."/>
            <person name="Futagami T."/>
            <person name="Toyoda A."/>
            <person name="Takaki Y."/>
            <person name="Nishi S."/>
            <person name="Hori S."/>
            <person name="Arai W."/>
            <person name="Tsubouchi T."/>
            <person name="Morono Y."/>
            <person name="Uchiyama I."/>
            <person name="Ito T."/>
            <person name="Fujiyama A."/>
            <person name="Inagaki F."/>
            <person name="Takami H."/>
        </authorList>
    </citation>
    <scope>NUCLEOTIDE SEQUENCE</scope>
    <source>
        <strain evidence="5">Expedition CK06-06</strain>
    </source>
</reference>
<dbReference type="PANTHER" id="PTHR30258">
    <property type="entry name" value="TYPE II SECRETION SYSTEM PROTEIN GSPE-RELATED"/>
    <property type="match status" value="1"/>
</dbReference>
<keyword evidence="2" id="KW-0067">ATP-binding</keyword>
<feature type="non-terminal residue" evidence="5">
    <location>
        <position position="249"/>
    </location>
</feature>
<evidence type="ECO:0000259" key="4">
    <source>
        <dbReference type="Pfam" id="PF05157"/>
    </source>
</evidence>
<evidence type="ECO:0008006" key="6">
    <source>
        <dbReference type="Google" id="ProtNLM"/>
    </source>
</evidence>
<dbReference type="GO" id="GO:0005886">
    <property type="term" value="C:plasma membrane"/>
    <property type="evidence" value="ECO:0007669"/>
    <property type="project" value="TreeGrafter"/>
</dbReference>
<sequence>LCKKKLLVENDIKKALEIQKTRGGKLSDILVGMGVVSRNDLVSALSEELGIPPIDLSRYKISPDVVSLISKKVAKNYHVVPVSKMGDFLTVATADPLNIFAIDDLAHLTGCKISVVIASDKEIDEAIAECYEAGAHEEIEKIIDGIKGPGNIEVLEEGKESVSSEQLIKLVQEAPVVKISNMLLAEGVKLRASDILIEPLEGGLRVRYRIDGVLREAQRLPKRIHPALVSRLKVMSNLNIAERRLPQDG</sequence>
<dbReference type="GO" id="GO:0005524">
    <property type="term" value="F:ATP binding"/>
    <property type="evidence" value="ECO:0007669"/>
    <property type="project" value="UniProtKB-KW"/>
</dbReference>
<dbReference type="SUPFAM" id="SSF160246">
    <property type="entry name" value="EspE N-terminal domain-like"/>
    <property type="match status" value="1"/>
</dbReference>
<dbReference type="FunFam" id="3.30.300.160:FF:000002">
    <property type="entry name" value="Type II secretion system protein E"/>
    <property type="match status" value="1"/>
</dbReference>
<dbReference type="AlphaFoldDB" id="X0XRS4"/>